<keyword evidence="1" id="KW-0805">Transcription regulation</keyword>
<evidence type="ECO:0000313" key="6">
    <source>
        <dbReference type="Proteomes" id="UP001354989"/>
    </source>
</evidence>
<dbReference type="InterPro" id="IPR001387">
    <property type="entry name" value="Cro/C1-type_HTH"/>
</dbReference>
<dbReference type="CDD" id="cd06529">
    <property type="entry name" value="S24_LexA-like"/>
    <property type="match status" value="1"/>
</dbReference>
<dbReference type="RefSeq" id="WP_332919042.1">
    <property type="nucleotide sequence ID" value="NZ_AP025292.1"/>
</dbReference>
<evidence type="ECO:0000259" key="4">
    <source>
        <dbReference type="PROSITE" id="PS50943"/>
    </source>
</evidence>
<feature type="domain" description="HTH cro/C1-type" evidence="4">
    <location>
        <begin position="8"/>
        <end position="62"/>
    </location>
</feature>
<dbReference type="Gene3D" id="2.10.109.10">
    <property type="entry name" value="Umud Fragment, subunit A"/>
    <property type="match status" value="1"/>
</dbReference>
<keyword evidence="6" id="KW-1185">Reference proteome</keyword>
<dbReference type="Gene3D" id="1.10.260.40">
    <property type="entry name" value="lambda repressor-like DNA-binding domains"/>
    <property type="match status" value="1"/>
</dbReference>
<dbReference type="PROSITE" id="PS50943">
    <property type="entry name" value="HTH_CROC1"/>
    <property type="match status" value="1"/>
</dbReference>
<evidence type="ECO:0000256" key="1">
    <source>
        <dbReference type="ARBA" id="ARBA00023015"/>
    </source>
</evidence>
<dbReference type="CDD" id="cd00093">
    <property type="entry name" value="HTH_XRE"/>
    <property type="match status" value="1"/>
</dbReference>
<name>A0ABM7VEU1_9BACT</name>
<organism evidence="5 6">
    <name type="scientific">Persicobacter psychrovividus</name>
    <dbReference type="NCBI Taxonomy" id="387638"/>
    <lineage>
        <taxon>Bacteria</taxon>
        <taxon>Pseudomonadati</taxon>
        <taxon>Bacteroidota</taxon>
        <taxon>Cytophagia</taxon>
        <taxon>Cytophagales</taxon>
        <taxon>Persicobacteraceae</taxon>
        <taxon>Persicobacter</taxon>
    </lineage>
</organism>
<dbReference type="InterPro" id="IPR010982">
    <property type="entry name" value="Lambda_DNA-bd_dom_sf"/>
</dbReference>
<dbReference type="Pfam" id="PF00717">
    <property type="entry name" value="Peptidase_S24"/>
    <property type="match status" value="1"/>
</dbReference>
<dbReference type="Proteomes" id="UP001354989">
    <property type="component" value="Chromosome"/>
</dbReference>
<dbReference type="InterPro" id="IPR036286">
    <property type="entry name" value="LexA/Signal_pep-like_sf"/>
</dbReference>
<dbReference type="PANTHER" id="PTHR40661:SF3">
    <property type="entry name" value="FELS-1 PROPHAGE TRANSCRIPTIONAL REGULATOR"/>
    <property type="match status" value="1"/>
</dbReference>
<dbReference type="InterPro" id="IPR015927">
    <property type="entry name" value="Peptidase_S24_S26A/B/C"/>
</dbReference>
<dbReference type="SUPFAM" id="SSF47413">
    <property type="entry name" value="lambda repressor-like DNA-binding domains"/>
    <property type="match status" value="1"/>
</dbReference>
<dbReference type="Pfam" id="PF01381">
    <property type="entry name" value="HTH_3"/>
    <property type="match status" value="1"/>
</dbReference>
<evidence type="ECO:0000256" key="3">
    <source>
        <dbReference type="ARBA" id="ARBA00023163"/>
    </source>
</evidence>
<dbReference type="PANTHER" id="PTHR40661">
    <property type="match status" value="1"/>
</dbReference>
<evidence type="ECO:0000256" key="2">
    <source>
        <dbReference type="ARBA" id="ARBA00023125"/>
    </source>
</evidence>
<keyword evidence="3" id="KW-0804">Transcription</keyword>
<dbReference type="EMBL" id="AP025292">
    <property type="protein sequence ID" value="BDC99437.1"/>
    <property type="molecule type" value="Genomic_DNA"/>
</dbReference>
<dbReference type="SMART" id="SM00530">
    <property type="entry name" value="HTH_XRE"/>
    <property type="match status" value="1"/>
</dbReference>
<protein>
    <recommendedName>
        <fullName evidence="4">HTH cro/C1-type domain-containing protein</fullName>
    </recommendedName>
</protein>
<sequence length="252" mass="28639">MKFFADNLKYLRKARKLTQEKFGLAIGIKRSTYKDYEVGKTKPDFSVLCKIADFYKVTLDELIRKNIPSIGLENLESQDHNSIMKPLERVLALSVDFQGEENIEFVPEKAHAGYLNGYNDPEYMLGLQKLSIPKTKNGTYRAFSIKGHSMAPYFQNGGVFVGKYVENLSELKHGKTYVLVTEFDGVVCKNIARGKSDENKLMLYSLNPSYEPYFIETSSIKEAWEFHALIHFNPPSENTVVEKVLGHVGAFA</sequence>
<evidence type="ECO:0000313" key="5">
    <source>
        <dbReference type="EMBL" id="BDC99437.1"/>
    </source>
</evidence>
<proteinExistence type="predicted"/>
<keyword evidence="2" id="KW-0238">DNA-binding</keyword>
<accession>A0ABM7VEU1</accession>
<reference evidence="5 6" key="1">
    <citation type="submission" date="2021-12" db="EMBL/GenBank/DDBJ databases">
        <title>Genome sequencing of bacteria with rrn-lacking chromosome and rrn-plasmid.</title>
        <authorList>
            <person name="Anda M."/>
            <person name="Iwasaki W."/>
        </authorList>
    </citation>
    <scope>NUCLEOTIDE SEQUENCE [LARGE SCALE GENOMIC DNA]</scope>
    <source>
        <strain evidence="5 6">NBRC 101262</strain>
    </source>
</reference>
<dbReference type="InterPro" id="IPR039418">
    <property type="entry name" value="LexA-like"/>
</dbReference>
<gene>
    <name evidence="5" type="ORF">PEPS_17180</name>
</gene>
<dbReference type="SUPFAM" id="SSF51306">
    <property type="entry name" value="LexA/Signal peptidase"/>
    <property type="match status" value="1"/>
</dbReference>